<dbReference type="AlphaFoldDB" id="A0A9W9CP51"/>
<feature type="domain" description="Proline dehydrogenase" evidence="6">
    <location>
        <begin position="7"/>
        <end position="193"/>
    </location>
</feature>
<dbReference type="GO" id="GO:0005739">
    <property type="term" value="C:mitochondrion"/>
    <property type="evidence" value="ECO:0007669"/>
    <property type="project" value="TreeGrafter"/>
</dbReference>
<evidence type="ECO:0000313" key="8">
    <source>
        <dbReference type="Proteomes" id="UP001140560"/>
    </source>
</evidence>
<keyword evidence="4 5" id="KW-0642">Proline metabolism</keyword>
<protein>
    <recommendedName>
        <fullName evidence="2 5">Proline dehydrogenase</fullName>
        <ecNumber evidence="2 5">1.5.5.2</ecNumber>
    </recommendedName>
</protein>
<dbReference type="Proteomes" id="UP001140560">
    <property type="component" value="Unassembled WGS sequence"/>
</dbReference>
<keyword evidence="3 5" id="KW-0560">Oxidoreductase</keyword>
<comment type="catalytic activity">
    <reaction evidence="5">
        <text>L-proline + a quinone = (S)-1-pyrroline-5-carboxylate + a quinol + H(+)</text>
        <dbReference type="Rhea" id="RHEA:23784"/>
        <dbReference type="ChEBI" id="CHEBI:15378"/>
        <dbReference type="ChEBI" id="CHEBI:17388"/>
        <dbReference type="ChEBI" id="CHEBI:24646"/>
        <dbReference type="ChEBI" id="CHEBI:60039"/>
        <dbReference type="ChEBI" id="CHEBI:132124"/>
        <dbReference type="EC" id="1.5.5.2"/>
    </reaction>
</comment>
<evidence type="ECO:0000256" key="1">
    <source>
        <dbReference type="ARBA" id="ARBA00005869"/>
    </source>
</evidence>
<comment type="cofactor">
    <cofactor evidence="5">
        <name>FAD</name>
        <dbReference type="ChEBI" id="CHEBI:57692"/>
    </cofactor>
</comment>
<dbReference type="EMBL" id="JAPEUY010000006">
    <property type="protein sequence ID" value="KAJ4372535.1"/>
    <property type="molecule type" value="Genomic_DNA"/>
</dbReference>
<sequence>MTMAAFNISDSALVFNTYQMYLKSGFDTLKSHLQIAQARNFVSGIKLVRGAYIYVEPKRASIIHDNKVDCDNAYDAAVELLLRGKQFEGNEYPKPWTAEVMLATHNMNSVEKALNIYIQQDMSRTSITGTQKLVFAQLMGMADEITMKLASRLQAMGEKSGLGVYKYTVWGSLEDCLLYMLRRAEENQDAAARSRVTAVLMLKEIGTRLRFWRS</sequence>
<accession>A0A9W9CP51</accession>
<dbReference type="SUPFAM" id="SSF51730">
    <property type="entry name" value="FAD-linked oxidoreductase"/>
    <property type="match status" value="1"/>
</dbReference>
<evidence type="ECO:0000313" key="7">
    <source>
        <dbReference type="EMBL" id="KAJ4372535.1"/>
    </source>
</evidence>
<comment type="similarity">
    <text evidence="1 5">Belongs to the proline oxidase family.</text>
</comment>
<organism evidence="7 8">
    <name type="scientific">Neocucurbitaria cava</name>
    <dbReference type="NCBI Taxonomy" id="798079"/>
    <lineage>
        <taxon>Eukaryota</taxon>
        <taxon>Fungi</taxon>
        <taxon>Dikarya</taxon>
        <taxon>Ascomycota</taxon>
        <taxon>Pezizomycotina</taxon>
        <taxon>Dothideomycetes</taxon>
        <taxon>Pleosporomycetidae</taxon>
        <taxon>Pleosporales</taxon>
        <taxon>Pleosporineae</taxon>
        <taxon>Cucurbitariaceae</taxon>
        <taxon>Neocucurbitaria</taxon>
    </lineage>
</organism>
<name>A0A9W9CP51_9PLEO</name>
<comment type="function">
    <text evidence="5">Converts proline to delta-1-pyrroline-5-carboxylate.</text>
</comment>
<evidence type="ECO:0000256" key="3">
    <source>
        <dbReference type="ARBA" id="ARBA00023002"/>
    </source>
</evidence>
<keyword evidence="5" id="KW-0285">Flavoprotein</keyword>
<dbReference type="InterPro" id="IPR029041">
    <property type="entry name" value="FAD-linked_oxidoreductase-like"/>
</dbReference>
<dbReference type="Gene3D" id="3.20.20.220">
    <property type="match status" value="1"/>
</dbReference>
<evidence type="ECO:0000256" key="5">
    <source>
        <dbReference type="RuleBase" id="RU364054"/>
    </source>
</evidence>
<dbReference type="GO" id="GO:0010133">
    <property type="term" value="P:L-proline catabolic process to L-glutamate"/>
    <property type="evidence" value="ECO:0007669"/>
    <property type="project" value="TreeGrafter"/>
</dbReference>
<dbReference type="GO" id="GO:0071949">
    <property type="term" value="F:FAD binding"/>
    <property type="evidence" value="ECO:0007669"/>
    <property type="project" value="TreeGrafter"/>
</dbReference>
<dbReference type="InterPro" id="IPR015659">
    <property type="entry name" value="Proline_oxidase"/>
</dbReference>
<keyword evidence="8" id="KW-1185">Reference proteome</keyword>
<dbReference type="OrthoDB" id="5464at2759"/>
<keyword evidence="5" id="KW-0274">FAD</keyword>
<dbReference type="Pfam" id="PF01619">
    <property type="entry name" value="Pro_dh"/>
    <property type="match status" value="1"/>
</dbReference>
<dbReference type="GO" id="GO:0004657">
    <property type="term" value="F:proline dehydrogenase activity"/>
    <property type="evidence" value="ECO:0007669"/>
    <property type="project" value="UniProtKB-EC"/>
</dbReference>
<evidence type="ECO:0000256" key="2">
    <source>
        <dbReference type="ARBA" id="ARBA00012695"/>
    </source>
</evidence>
<evidence type="ECO:0000259" key="6">
    <source>
        <dbReference type="Pfam" id="PF01619"/>
    </source>
</evidence>
<dbReference type="EC" id="1.5.5.2" evidence="2 5"/>
<comment type="caution">
    <text evidence="7">The sequence shown here is derived from an EMBL/GenBank/DDBJ whole genome shotgun (WGS) entry which is preliminary data.</text>
</comment>
<proteinExistence type="inferred from homology"/>
<reference evidence="7" key="1">
    <citation type="submission" date="2022-10" db="EMBL/GenBank/DDBJ databases">
        <title>Tapping the CABI collections for fungal endophytes: first genome assemblies for Collariella, Neodidymelliopsis, Ascochyta clinopodiicola, Didymella pomorum, Didymosphaeria variabile, Neocosmospora piperis and Neocucurbitaria cava.</title>
        <authorList>
            <person name="Hill R."/>
        </authorList>
    </citation>
    <scope>NUCLEOTIDE SEQUENCE</scope>
    <source>
        <strain evidence="7">IMI 356814</strain>
    </source>
</reference>
<dbReference type="InterPro" id="IPR002872">
    <property type="entry name" value="Proline_DH_dom"/>
</dbReference>
<dbReference type="PANTHER" id="PTHR13914:SF0">
    <property type="entry name" value="PROLINE DEHYDROGENASE 1, MITOCHONDRIAL"/>
    <property type="match status" value="1"/>
</dbReference>
<gene>
    <name evidence="7" type="ORF">N0V83_004310</name>
</gene>
<dbReference type="PANTHER" id="PTHR13914">
    <property type="entry name" value="PROLINE OXIDASE"/>
    <property type="match status" value="1"/>
</dbReference>
<evidence type="ECO:0000256" key="4">
    <source>
        <dbReference type="ARBA" id="ARBA00023062"/>
    </source>
</evidence>